<dbReference type="Gene3D" id="3.30.300.30">
    <property type="match status" value="1"/>
</dbReference>
<feature type="domain" description="AMP-binding enzyme C-terminal" evidence="2">
    <location>
        <begin position="244"/>
        <end position="328"/>
    </location>
</feature>
<dbReference type="InterPro" id="IPR025110">
    <property type="entry name" value="AMP-bd_C"/>
</dbReference>
<dbReference type="STRING" id="342668.A0A1B8GBE9"/>
<organism evidence="3 4">
    <name type="scientific">Pseudogymnoascus verrucosus</name>
    <dbReference type="NCBI Taxonomy" id="342668"/>
    <lineage>
        <taxon>Eukaryota</taxon>
        <taxon>Fungi</taxon>
        <taxon>Dikarya</taxon>
        <taxon>Ascomycota</taxon>
        <taxon>Pezizomycotina</taxon>
        <taxon>Leotiomycetes</taxon>
        <taxon>Thelebolales</taxon>
        <taxon>Thelebolaceae</taxon>
        <taxon>Pseudogymnoascus</taxon>
    </lineage>
</organism>
<accession>A0A1B8GBE9</accession>
<dbReference type="SUPFAM" id="SSF56801">
    <property type="entry name" value="Acetyl-CoA synthetase-like"/>
    <property type="match status" value="1"/>
</dbReference>
<sequence length="354" mass="39222">MDLTERDIVCCPPPLYHCFGLVLGLLAVMTHGACIILPSEAFDAREVLRSIENDRPTALYGVPTMFLAELELLSQGFITKKDFSHLRTGIIGGSPIPSSLRLTLHEKLNLSDLASCYGLTETSPIVCMTTSSDTLEQKLNTVGGMLPHTFAKIVSRDDPTRTLRYGEKGELLISGYCVMAGYWKDESRTSEALNEENCPGEKKERKIWFRTGDEALIQPDGYIRITGRIKDIIIRGGENIYPPEIENVLLQHPLILNASIVGLPDVIYGEVVAAFIIVKGDGNEEHGAAAGSLSKDSVRGWVQARLSKMLVPKHIFWVLQMPLTASGKIEKYKLKDFGVQWLREKETGYVGLET</sequence>
<dbReference type="AlphaFoldDB" id="A0A1B8GBE9"/>
<dbReference type="Gene3D" id="3.40.50.12780">
    <property type="entry name" value="N-terminal domain of ligase-like"/>
    <property type="match status" value="1"/>
</dbReference>
<dbReference type="PANTHER" id="PTHR43201:SF30">
    <property type="entry name" value="AMP-DEPENDENT SYNTHETASE_LIGASE DOMAIN-CONTAINING PROTEIN"/>
    <property type="match status" value="1"/>
</dbReference>
<reference evidence="3 4" key="1">
    <citation type="submission" date="2016-03" db="EMBL/GenBank/DDBJ databases">
        <title>Comparative genomics of Pseudogymnoascus destructans, the fungus causing white-nose syndrome of bats.</title>
        <authorList>
            <person name="Palmer J.M."/>
            <person name="Drees K.P."/>
            <person name="Foster J.T."/>
            <person name="Lindner D.L."/>
        </authorList>
    </citation>
    <scope>NUCLEOTIDE SEQUENCE [LARGE SCALE GENOMIC DNA]</scope>
    <source>
        <strain evidence="3 4">UAMH 10579</strain>
    </source>
</reference>
<evidence type="ECO:0000259" key="2">
    <source>
        <dbReference type="Pfam" id="PF13193"/>
    </source>
</evidence>
<proteinExistence type="predicted"/>
<gene>
    <name evidence="3" type="ORF">VE01_09237</name>
</gene>
<dbReference type="EMBL" id="KV460257">
    <property type="protein sequence ID" value="OBT93153.2"/>
    <property type="molecule type" value="Genomic_DNA"/>
</dbReference>
<protein>
    <submittedName>
        <fullName evidence="3">Putative NRPS-like protein biosynthetic cluster</fullName>
    </submittedName>
</protein>
<evidence type="ECO:0000313" key="3">
    <source>
        <dbReference type="EMBL" id="OBT93153.2"/>
    </source>
</evidence>
<dbReference type="InterPro" id="IPR045851">
    <property type="entry name" value="AMP-bd_C_sf"/>
</dbReference>
<dbReference type="InterPro" id="IPR042099">
    <property type="entry name" value="ANL_N_sf"/>
</dbReference>
<dbReference type="GO" id="GO:0006631">
    <property type="term" value="P:fatty acid metabolic process"/>
    <property type="evidence" value="ECO:0007669"/>
    <property type="project" value="TreeGrafter"/>
</dbReference>
<dbReference type="PANTHER" id="PTHR43201">
    <property type="entry name" value="ACYL-COA SYNTHETASE"/>
    <property type="match status" value="1"/>
</dbReference>
<reference evidence="4" key="2">
    <citation type="journal article" date="2018" name="Nat. Commun.">
        <title>Extreme sensitivity to ultraviolet light in the fungal pathogen causing white-nose syndrome of bats.</title>
        <authorList>
            <person name="Palmer J.M."/>
            <person name="Drees K.P."/>
            <person name="Foster J.T."/>
            <person name="Lindner D.L."/>
        </authorList>
    </citation>
    <scope>NUCLEOTIDE SEQUENCE [LARGE SCALE GENOMIC DNA]</scope>
    <source>
        <strain evidence="4">UAMH 10579</strain>
    </source>
</reference>
<evidence type="ECO:0000259" key="1">
    <source>
        <dbReference type="Pfam" id="PF00501"/>
    </source>
</evidence>
<dbReference type="InterPro" id="IPR000873">
    <property type="entry name" value="AMP-dep_synth/lig_dom"/>
</dbReference>
<dbReference type="Pfam" id="PF00501">
    <property type="entry name" value="AMP-binding"/>
    <property type="match status" value="1"/>
</dbReference>
<evidence type="ECO:0000313" key="4">
    <source>
        <dbReference type="Proteomes" id="UP000091956"/>
    </source>
</evidence>
<dbReference type="Pfam" id="PF13193">
    <property type="entry name" value="AMP-binding_C"/>
    <property type="match status" value="1"/>
</dbReference>
<keyword evidence="4" id="KW-1185">Reference proteome</keyword>
<feature type="domain" description="AMP-dependent synthetase/ligase" evidence="1">
    <location>
        <begin position="3"/>
        <end position="183"/>
    </location>
</feature>
<dbReference type="RefSeq" id="XP_059319385.1">
    <property type="nucleotide sequence ID" value="XM_059464042.1"/>
</dbReference>
<dbReference type="GO" id="GO:0031956">
    <property type="term" value="F:medium-chain fatty acid-CoA ligase activity"/>
    <property type="evidence" value="ECO:0007669"/>
    <property type="project" value="TreeGrafter"/>
</dbReference>
<dbReference type="GeneID" id="28842623"/>
<dbReference type="Proteomes" id="UP000091956">
    <property type="component" value="Unassembled WGS sequence"/>
</dbReference>
<name>A0A1B8GBE9_9PEZI</name>